<evidence type="ECO:0000313" key="3">
    <source>
        <dbReference type="EMBL" id="KAF7362398.1"/>
    </source>
</evidence>
<evidence type="ECO:0000256" key="2">
    <source>
        <dbReference type="ARBA" id="ARBA00008837"/>
    </source>
</evidence>
<dbReference type="AlphaFoldDB" id="A0A8H7D857"/>
<dbReference type="GO" id="GO:0033588">
    <property type="term" value="C:elongator holoenzyme complex"/>
    <property type="evidence" value="ECO:0007669"/>
    <property type="project" value="InterPro"/>
</dbReference>
<evidence type="ECO:0008006" key="5">
    <source>
        <dbReference type="Google" id="ProtNLM"/>
    </source>
</evidence>
<evidence type="ECO:0000313" key="4">
    <source>
        <dbReference type="Proteomes" id="UP000620124"/>
    </source>
</evidence>
<dbReference type="OrthoDB" id="9995306at2759"/>
<dbReference type="EMBL" id="JACAZI010000004">
    <property type="protein sequence ID" value="KAF7362398.1"/>
    <property type="molecule type" value="Genomic_DNA"/>
</dbReference>
<dbReference type="UniPathway" id="UPA00988"/>
<comment type="similarity">
    <text evidence="2">Belongs to the ELP6 family.</text>
</comment>
<evidence type="ECO:0000256" key="1">
    <source>
        <dbReference type="ARBA" id="ARBA00005043"/>
    </source>
</evidence>
<organism evidence="3 4">
    <name type="scientific">Mycena venus</name>
    <dbReference type="NCBI Taxonomy" id="2733690"/>
    <lineage>
        <taxon>Eukaryota</taxon>
        <taxon>Fungi</taxon>
        <taxon>Dikarya</taxon>
        <taxon>Basidiomycota</taxon>
        <taxon>Agaricomycotina</taxon>
        <taxon>Agaricomycetes</taxon>
        <taxon>Agaricomycetidae</taxon>
        <taxon>Agaricales</taxon>
        <taxon>Marasmiineae</taxon>
        <taxon>Mycenaceae</taxon>
        <taxon>Mycena</taxon>
    </lineage>
</organism>
<name>A0A8H7D857_9AGAR</name>
<proteinExistence type="inferred from homology"/>
<dbReference type="PANTHER" id="PTHR16184">
    <property type="entry name" value="ELONGATOR COMPLEX PROTEIN 6"/>
    <property type="match status" value="1"/>
</dbReference>
<dbReference type="Proteomes" id="UP000620124">
    <property type="component" value="Unassembled WGS sequence"/>
</dbReference>
<comment type="pathway">
    <text evidence="1">tRNA modification; 5-methoxycarbonylmethyl-2-thiouridine-tRNA biosynthesis.</text>
</comment>
<gene>
    <name evidence="3" type="ORF">MVEN_00587000</name>
</gene>
<dbReference type="Gene3D" id="3.40.50.300">
    <property type="entry name" value="P-loop containing nucleotide triphosphate hydrolases"/>
    <property type="match status" value="1"/>
</dbReference>
<sequence length="247" mass="26499">MFSPFDLPSGILLLVTDQLSSPADFVLHRSLVDHLKGAKSENLKKAIVLSVSEDLTRWKAIAAKSNLHLDQKSSSGAFTFVDVLERVRPPDTDSPAPVLRPILDVVVSALGQKNGTDALVIVDDLATLDWFGFSVLDITRFCRALAAACRRANATLLIRQHVLTPSTAEPVLDDLFRALHHMCTYHIEVLPLASGRSGAVNGQVALHAGPGTPRGGVKLLERSSALQYKLTDGGATFFERGTGAGVL</sequence>
<dbReference type="InterPro" id="IPR018627">
    <property type="entry name" value="ELP6"/>
</dbReference>
<dbReference type="CDD" id="cd19495">
    <property type="entry name" value="Elp6"/>
    <property type="match status" value="1"/>
</dbReference>
<dbReference type="GO" id="GO:0002098">
    <property type="term" value="P:tRNA wobble uridine modification"/>
    <property type="evidence" value="ECO:0007669"/>
    <property type="project" value="InterPro"/>
</dbReference>
<dbReference type="PANTHER" id="PTHR16184:SF6">
    <property type="entry name" value="ELONGATOR COMPLEX PROTEIN 6"/>
    <property type="match status" value="1"/>
</dbReference>
<dbReference type="InterPro" id="IPR027417">
    <property type="entry name" value="P-loop_NTPase"/>
</dbReference>
<dbReference type="Pfam" id="PF09807">
    <property type="entry name" value="ELP6"/>
    <property type="match status" value="1"/>
</dbReference>
<comment type="caution">
    <text evidence="3">The sequence shown here is derived from an EMBL/GenBank/DDBJ whole genome shotgun (WGS) entry which is preliminary data.</text>
</comment>
<protein>
    <recommendedName>
        <fullName evidence="5">Elongator complex protein 6</fullName>
    </recommendedName>
</protein>
<keyword evidence="4" id="KW-1185">Reference proteome</keyword>
<reference evidence="3" key="1">
    <citation type="submission" date="2020-05" db="EMBL/GenBank/DDBJ databases">
        <title>Mycena genomes resolve the evolution of fungal bioluminescence.</title>
        <authorList>
            <person name="Tsai I.J."/>
        </authorList>
    </citation>
    <scope>NUCLEOTIDE SEQUENCE</scope>
    <source>
        <strain evidence="3">CCC161011</strain>
    </source>
</reference>
<accession>A0A8H7D857</accession>